<dbReference type="InterPro" id="IPR011006">
    <property type="entry name" value="CheY-like_superfamily"/>
</dbReference>
<comment type="caution">
    <text evidence="3">The sequence shown here is derived from an EMBL/GenBank/DDBJ whole genome shotgun (WGS) entry which is preliminary data.</text>
</comment>
<protein>
    <submittedName>
        <fullName evidence="3">Response regulator receiver domain protein</fullName>
    </submittedName>
</protein>
<accession>A0A1E3GUE2</accession>
<evidence type="ECO:0000256" key="1">
    <source>
        <dbReference type="PROSITE-ProRule" id="PRU00169"/>
    </source>
</evidence>
<feature type="domain" description="Response regulatory" evidence="2">
    <location>
        <begin position="2"/>
        <end position="78"/>
    </location>
</feature>
<dbReference type="GO" id="GO:0000160">
    <property type="term" value="P:phosphorelay signal transduction system"/>
    <property type="evidence" value="ECO:0007669"/>
    <property type="project" value="InterPro"/>
</dbReference>
<dbReference type="EMBL" id="MCRJ01000203">
    <property type="protein sequence ID" value="ODN67688.1"/>
    <property type="molecule type" value="Genomic_DNA"/>
</dbReference>
<dbReference type="PROSITE" id="PS50110">
    <property type="entry name" value="RESPONSE_REGULATORY"/>
    <property type="match status" value="1"/>
</dbReference>
<organism evidence="3 4">
    <name type="scientific">Methylobrevis pamukkalensis</name>
    <dbReference type="NCBI Taxonomy" id="1439726"/>
    <lineage>
        <taxon>Bacteria</taxon>
        <taxon>Pseudomonadati</taxon>
        <taxon>Pseudomonadota</taxon>
        <taxon>Alphaproteobacteria</taxon>
        <taxon>Hyphomicrobiales</taxon>
        <taxon>Pleomorphomonadaceae</taxon>
        <taxon>Methylobrevis</taxon>
    </lineage>
</organism>
<sequence length="78" mass="8573">MQVLIVDDNRTNLMFLHRLADQVDGCTAIPFLDPRAALDHARVAGCDIVLVDYMMPGLDASSSSASCVPMPRPPAFRW</sequence>
<evidence type="ECO:0000313" key="4">
    <source>
        <dbReference type="Proteomes" id="UP000094622"/>
    </source>
</evidence>
<dbReference type="SUPFAM" id="SSF52172">
    <property type="entry name" value="CheY-like"/>
    <property type="match status" value="1"/>
</dbReference>
<dbReference type="InterPro" id="IPR001789">
    <property type="entry name" value="Sig_transdc_resp-reg_receiver"/>
</dbReference>
<dbReference type="Gene3D" id="3.40.50.2300">
    <property type="match status" value="1"/>
</dbReference>
<reference evidence="3 4" key="1">
    <citation type="submission" date="2016-07" db="EMBL/GenBank/DDBJ databases">
        <title>Draft Genome Sequence of Methylobrevis pamukkalensis PK2.</title>
        <authorList>
            <person name="Vasilenko O.V."/>
            <person name="Doronina N.V."/>
            <person name="Shmareva M.N."/>
            <person name="Tarlachkov S.V."/>
            <person name="Mustakhimov I."/>
            <person name="Trotsenko Y.A."/>
        </authorList>
    </citation>
    <scope>NUCLEOTIDE SEQUENCE [LARGE SCALE GENOMIC DNA]</scope>
    <source>
        <strain evidence="3 4">PK2</strain>
    </source>
</reference>
<evidence type="ECO:0000259" key="2">
    <source>
        <dbReference type="PROSITE" id="PS50110"/>
    </source>
</evidence>
<feature type="modified residue" description="4-aspartylphosphate" evidence="1">
    <location>
        <position position="52"/>
    </location>
</feature>
<keyword evidence="4" id="KW-1185">Reference proteome</keyword>
<dbReference type="Proteomes" id="UP000094622">
    <property type="component" value="Unassembled WGS sequence"/>
</dbReference>
<evidence type="ECO:0000313" key="3">
    <source>
        <dbReference type="EMBL" id="ODN67688.1"/>
    </source>
</evidence>
<proteinExistence type="predicted"/>
<keyword evidence="1" id="KW-0597">Phosphoprotein</keyword>
<dbReference type="AlphaFoldDB" id="A0A1E3GUE2"/>
<name>A0A1E3GUE2_9HYPH</name>
<gene>
    <name evidence="3" type="ORF">A6302_04373</name>
</gene>